<feature type="region of interest" description="Disordered" evidence="7">
    <location>
        <begin position="1049"/>
        <end position="1078"/>
    </location>
</feature>
<keyword evidence="5 6" id="KW-0067">ATP-binding</keyword>
<reference evidence="10" key="1">
    <citation type="journal article" date="2020" name="bioRxiv">
        <title>Comparative genomics of Chlamydomonas.</title>
        <authorList>
            <person name="Craig R.J."/>
            <person name="Hasan A.R."/>
            <person name="Ness R.W."/>
            <person name="Keightley P.D."/>
        </authorList>
    </citation>
    <scope>NUCLEOTIDE SEQUENCE</scope>
    <source>
        <strain evidence="10">SAG 7.73</strain>
    </source>
</reference>
<feature type="compositionally biased region" description="Low complexity" evidence="7">
    <location>
        <begin position="447"/>
        <end position="469"/>
    </location>
</feature>
<keyword evidence="1" id="KW-0723">Serine/threonine-protein kinase</keyword>
<evidence type="ECO:0000313" key="10">
    <source>
        <dbReference type="EMBL" id="KAG2423573.1"/>
    </source>
</evidence>
<keyword evidence="3 6" id="KW-0547">Nucleotide-binding</keyword>
<dbReference type="InterPro" id="IPR011009">
    <property type="entry name" value="Kinase-like_dom_sf"/>
</dbReference>
<evidence type="ECO:0000313" key="11">
    <source>
        <dbReference type="Proteomes" id="UP000650467"/>
    </source>
</evidence>
<feature type="region of interest" description="Disordered" evidence="7">
    <location>
        <begin position="447"/>
        <end position="482"/>
    </location>
</feature>
<dbReference type="OrthoDB" id="1890790at2759"/>
<feature type="region of interest" description="Disordered" evidence="7">
    <location>
        <begin position="936"/>
        <end position="964"/>
    </location>
</feature>
<evidence type="ECO:0000256" key="2">
    <source>
        <dbReference type="ARBA" id="ARBA00022679"/>
    </source>
</evidence>
<keyword evidence="11" id="KW-1185">Reference proteome</keyword>
<dbReference type="SMART" id="SM00220">
    <property type="entry name" value="S_TKc"/>
    <property type="match status" value="1"/>
</dbReference>
<feature type="compositionally biased region" description="Low complexity" evidence="7">
    <location>
        <begin position="1289"/>
        <end position="1302"/>
    </location>
</feature>
<keyword evidence="8" id="KW-0472">Membrane</keyword>
<protein>
    <recommendedName>
        <fullName evidence="9">Protein kinase domain-containing protein</fullName>
    </recommendedName>
</protein>
<evidence type="ECO:0000256" key="5">
    <source>
        <dbReference type="ARBA" id="ARBA00022840"/>
    </source>
</evidence>
<feature type="compositionally biased region" description="Low complexity" evidence="7">
    <location>
        <begin position="1243"/>
        <end position="1254"/>
    </location>
</feature>
<feature type="domain" description="Protein kinase" evidence="9">
    <location>
        <begin position="590"/>
        <end position="891"/>
    </location>
</feature>
<feature type="compositionally biased region" description="Gly residues" evidence="7">
    <location>
        <begin position="1050"/>
        <end position="1063"/>
    </location>
</feature>
<organism evidence="10 11">
    <name type="scientific">Chlamydomonas incerta</name>
    <dbReference type="NCBI Taxonomy" id="51695"/>
    <lineage>
        <taxon>Eukaryota</taxon>
        <taxon>Viridiplantae</taxon>
        <taxon>Chlorophyta</taxon>
        <taxon>core chlorophytes</taxon>
        <taxon>Chlorophyceae</taxon>
        <taxon>CS clade</taxon>
        <taxon>Chlamydomonadales</taxon>
        <taxon>Chlamydomonadaceae</taxon>
        <taxon>Chlamydomonas</taxon>
    </lineage>
</organism>
<evidence type="ECO:0000256" key="7">
    <source>
        <dbReference type="SAM" id="MobiDB-lite"/>
    </source>
</evidence>
<dbReference type="PROSITE" id="PS50011">
    <property type="entry name" value="PROTEIN_KINASE_DOM"/>
    <property type="match status" value="1"/>
</dbReference>
<proteinExistence type="predicted"/>
<dbReference type="Pfam" id="PF07714">
    <property type="entry name" value="PK_Tyr_Ser-Thr"/>
    <property type="match status" value="1"/>
</dbReference>
<comment type="caution">
    <text evidence="10">The sequence shown here is derived from an EMBL/GenBank/DDBJ whole genome shotgun (WGS) entry which is preliminary data.</text>
</comment>
<feature type="region of interest" description="Disordered" evidence="7">
    <location>
        <begin position="1139"/>
        <end position="1166"/>
    </location>
</feature>
<evidence type="ECO:0000259" key="9">
    <source>
        <dbReference type="PROSITE" id="PS50011"/>
    </source>
</evidence>
<feature type="region of interest" description="Disordered" evidence="7">
    <location>
        <begin position="368"/>
        <end position="394"/>
    </location>
</feature>
<feature type="compositionally biased region" description="Low complexity" evidence="7">
    <location>
        <begin position="1147"/>
        <end position="1161"/>
    </location>
</feature>
<dbReference type="GO" id="GO:0004674">
    <property type="term" value="F:protein serine/threonine kinase activity"/>
    <property type="evidence" value="ECO:0007669"/>
    <property type="project" value="UniProtKB-KW"/>
</dbReference>
<feature type="compositionally biased region" description="Low complexity" evidence="7">
    <location>
        <begin position="936"/>
        <end position="946"/>
    </location>
</feature>
<feature type="binding site" evidence="6">
    <location>
        <position position="617"/>
    </location>
    <ligand>
        <name>ATP</name>
        <dbReference type="ChEBI" id="CHEBI:30616"/>
    </ligand>
</feature>
<feature type="compositionally biased region" description="Low complexity" evidence="7">
    <location>
        <begin position="550"/>
        <end position="562"/>
    </location>
</feature>
<feature type="compositionally biased region" description="Low complexity" evidence="7">
    <location>
        <begin position="1223"/>
        <end position="1234"/>
    </location>
</feature>
<accession>A0A835SHL5</accession>
<keyword evidence="8" id="KW-1133">Transmembrane helix</keyword>
<dbReference type="PANTHER" id="PTHR44329:SF289">
    <property type="entry name" value="SERINE_THREONINE-PROTEIN KINASE VIK"/>
    <property type="match status" value="1"/>
</dbReference>
<dbReference type="GO" id="GO:0005524">
    <property type="term" value="F:ATP binding"/>
    <property type="evidence" value="ECO:0007669"/>
    <property type="project" value="UniProtKB-UniRule"/>
</dbReference>
<dbReference type="PROSITE" id="PS00107">
    <property type="entry name" value="PROTEIN_KINASE_ATP"/>
    <property type="match status" value="1"/>
</dbReference>
<feature type="region of interest" description="Disordered" evidence="7">
    <location>
        <begin position="1193"/>
        <end position="1254"/>
    </location>
</feature>
<keyword evidence="2" id="KW-0808">Transferase</keyword>
<feature type="compositionally biased region" description="Low complexity" evidence="7">
    <location>
        <begin position="1193"/>
        <end position="1216"/>
    </location>
</feature>
<feature type="region of interest" description="Disordered" evidence="7">
    <location>
        <begin position="523"/>
        <end position="570"/>
    </location>
</feature>
<evidence type="ECO:0000256" key="4">
    <source>
        <dbReference type="ARBA" id="ARBA00022777"/>
    </source>
</evidence>
<evidence type="ECO:0000256" key="8">
    <source>
        <dbReference type="SAM" id="Phobius"/>
    </source>
</evidence>
<evidence type="ECO:0000256" key="3">
    <source>
        <dbReference type="ARBA" id="ARBA00022741"/>
    </source>
</evidence>
<sequence>MTTHAQLAVEVDSGRAFATAFTNLTVSTIFFTADIFIHESDWEDIVPANTTPFERTTNVTIQSMPDKIARRDYFAFNGGYVKGKVKLGPGVVVTMHGIVLTQYRSGLVSSAPGLDLFAKSDPPATPALAAAASQTPMFLMVNVSLNQPLCFPEDTSQQSLTATPRPSNFPGKQRMTYSVPQTGCVPLAGGGVGTAPGGLSATRGLSPPSPASEATGPGARAAGAAAASVPWLQRCWAARREYIDIVAPGAIFGPTGRAERTNYWNWGLQVDVLCDAVATPECVAQLGPLGCYQSTLFQASQPRGPTSPPPPGPLAAGAAGGVGGGNGGSPSSAVPVGVVVGAAVGAACVAALVAGAAVLLYCRRGTRRRSGSSSRDGGVGDGGGGPGGSTQLTLQHTDSISTGAGSRSLGKRSKAEQRPLLLLRAGCAEAAATAAGSTAATVAAAGSTPSVGASSSSAGAAPPLTALPAHNERSSPTPIHMGTCENAAAGAAAAAADGVRDGARDATALAVVNALGPATAATAGARTASGCGSGSDADAAGQGQGRHGTAGDVAGPAAADDGGSVETEASEQVILEPRASNVGDGGGGGGGVGSLLGKGAFGKVVHGLYKGRHVAVKLVHDAHAFVGPSASLMRSFAQEVEVLGRCRHPNVVQLLAACLQPPRLCLVMELMEASLAQALYGPYPPDVPALPMPPLAPRPTAAVAMRPPSAVQHGDGGSRLAPLRKVLHITLEVAKALEYLHPTVVHRDLKPGNVLLNDPWGERPVVKITDFGLSRLRVTAVPTLTPEAGTPAYLAPECLDASAPGTSVITHRADIYSLGIMTWEMLAGSRPWRGFTIMQMAYKTSQGERPPLHAIPEARCPPRLRALISAMWDPDPKRRPAAAEVVKLLILIQQEVEHGAPASLQEGSAAAAVAPLPAQPPQRVLNSPAVAAGGPAAAGGAALGDAESLPGSTHGGGGGSMGQLSRAHNDSGFVVLGGPGVERDRLHRLRRAGRWAPAGPAVADGAGGAVAGAGCVVPWGSPWAARSAAARALRVNSFLRLGPACERGATAGGSRGGGGGDAAGGEEEDWSMNATGAGGPRAQAAIAYLTDQSDLPLFRSADAVSTVGTGLFPFLRTPSADAAVLDGLLLAAAGPAAGATGAGAAGAGAPAPSPSTATVASPCDSPRGPMLLGTRVRVSRAVAAASAAAAAAAVRGSPHQPTTSQAQQPPQLQGPRGARRPDLLPTAAGGATAPAGGGGGTDAAGSSTNLGQWQQGQGLSGLGLSGLSLGSPAAAVLTRRNDESLLGLGTASTAAGGSISAAGGSGGGGV</sequence>
<feature type="region of interest" description="Disordered" evidence="7">
    <location>
        <begin position="299"/>
        <end position="327"/>
    </location>
</feature>
<feature type="compositionally biased region" description="Gly residues" evidence="7">
    <location>
        <begin position="318"/>
        <end position="327"/>
    </location>
</feature>
<dbReference type="InterPro" id="IPR008271">
    <property type="entry name" value="Ser/Thr_kinase_AS"/>
</dbReference>
<feature type="transmembrane region" description="Helical" evidence="8">
    <location>
        <begin position="336"/>
        <end position="362"/>
    </location>
</feature>
<dbReference type="InterPro" id="IPR051681">
    <property type="entry name" value="Ser/Thr_Kinases-Pseudokinases"/>
</dbReference>
<feature type="compositionally biased region" description="Low complexity" evidence="7">
    <location>
        <begin position="523"/>
        <end position="541"/>
    </location>
</feature>
<feature type="compositionally biased region" description="Gly residues" evidence="7">
    <location>
        <begin position="377"/>
        <end position="388"/>
    </location>
</feature>
<evidence type="ECO:0000256" key="6">
    <source>
        <dbReference type="PROSITE-ProRule" id="PRU10141"/>
    </source>
</evidence>
<evidence type="ECO:0000256" key="1">
    <source>
        <dbReference type="ARBA" id="ARBA00022527"/>
    </source>
</evidence>
<feature type="region of interest" description="Disordered" evidence="7">
    <location>
        <begin position="196"/>
        <end position="219"/>
    </location>
</feature>
<dbReference type="PROSITE" id="PS00108">
    <property type="entry name" value="PROTEIN_KINASE_ST"/>
    <property type="match status" value="1"/>
</dbReference>
<keyword evidence="4" id="KW-0418">Kinase</keyword>
<dbReference type="InterPro" id="IPR017441">
    <property type="entry name" value="Protein_kinase_ATP_BS"/>
</dbReference>
<dbReference type="Proteomes" id="UP000650467">
    <property type="component" value="Unassembled WGS sequence"/>
</dbReference>
<name>A0A835SHL5_CHLIN</name>
<dbReference type="SUPFAM" id="SSF56112">
    <property type="entry name" value="Protein kinase-like (PK-like)"/>
    <property type="match status" value="1"/>
</dbReference>
<dbReference type="Gene3D" id="1.10.510.10">
    <property type="entry name" value="Transferase(Phosphotransferase) domain 1"/>
    <property type="match status" value="1"/>
</dbReference>
<dbReference type="Gene3D" id="3.30.200.20">
    <property type="entry name" value="Phosphorylase Kinase, domain 1"/>
    <property type="match status" value="1"/>
</dbReference>
<feature type="region of interest" description="Disordered" evidence="7">
    <location>
        <begin position="1289"/>
        <end position="1310"/>
    </location>
</feature>
<dbReference type="InterPro" id="IPR001245">
    <property type="entry name" value="Ser-Thr/Tyr_kinase_cat_dom"/>
</dbReference>
<gene>
    <name evidence="10" type="ORF">HXX76_015213</name>
</gene>
<dbReference type="EMBL" id="JAEHOC010000077">
    <property type="protein sequence ID" value="KAG2423573.1"/>
    <property type="molecule type" value="Genomic_DNA"/>
</dbReference>
<dbReference type="PANTHER" id="PTHR44329">
    <property type="entry name" value="SERINE/THREONINE-PROTEIN KINASE TNNI3K-RELATED"/>
    <property type="match status" value="1"/>
</dbReference>
<keyword evidence="8" id="KW-0812">Transmembrane</keyword>
<dbReference type="InterPro" id="IPR000719">
    <property type="entry name" value="Prot_kinase_dom"/>
</dbReference>